<name>A0A1G8VAD8_9GAMM</name>
<comment type="subcellular location">
    <subcellularLocation>
        <location evidence="1">Membrane</location>
        <topology evidence="1">Multi-pass membrane protein</topology>
    </subcellularLocation>
</comment>
<dbReference type="OrthoDB" id="196054at2"/>
<dbReference type="Gene3D" id="1.20.1540.10">
    <property type="entry name" value="Rhomboid-like"/>
    <property type="match status" value="1"/>
</dbReference>
<dbReference type="InterPro" id="IPR035952">
    <property type="entry name" value="Rhomboid-like_sf"/>
</dbReference>
<evidence type="ECO:0000256" key="3">
    <source>
        <dbReference type="ARBA" id="ARBA00022989"/>
    </source>
</evidence>
<organism evidence="7 8">
    <name type="scientific">Microbulbifer yueqingensis</name>
    <dbReference type="NCBI Taxonomy" id="658219"/>
    <lineage>
        <taxon>Bacteria</taxon>
        <taxon>Pseudomonadati</taxon>
        <taxon>Pseudomonadota</taxon>
        <taxon>Gammaproteobacteria</taxon>
        <taxon>Cellvibrionales</taxon>
        <taxon>Microbulbiferaceae</taxon>
        <taxon>Microbulbifer</taxon>
    </lineage>
</organism>
<dbReference type="EMBL" id="FNFH01000001">
    <property type="protein sequence ID" value="SDJ63082.1"/>
    <property type="molecule type" value="Genomic_DNA"/>
</dbReference>
<dbReference type="GO" id="GO:0016020">
    <property type="term" value="C:membrane"/>
    <property type="evidence" value="ECO:0007669"/>
    <property type="project" value="UniProtKB-SubCell"/>
</dbReference>
<keyword evidence="7" id="KW-0645">Protease</keyword>
<feature type="transmembrane region" description="Helical" evidence="5">
    <location>
        <begin position="88"/>
        <end position="106"/>
    </location>
</feature>
<proteinExistence type="predicted"/>
<evidence type="ECO:0000259" key="6">
    <source>
        <dbReference type="Pfam" id="PF01694"/>
    </source>
</evidence>
<dbReference type="InterPro" id="IPR050925">
    <property type="entry name" value="Rhomboid_protease_S54"/>
</dbReference>
<accession>A0A1G8VAD8</accession>
<keyword evidence="2 5" id="KW-0812">Transmembrane</keyword>
<dbReference type="Proteomes" id="UP000199305">
    <property type="component" value="Unassembled WGS sequence"/>
</dbReference>
<keyword evidence="8" id="KW-1185">Reference proteome</keyword>
<dbReference type="GO" id="GO:0006508">
    <property type="term" value="P:proteolysis"/>
    <property type="evidence" value="ECO:0007669"/>
    <property type="project" value="UniProtKB-KW"/>
</dbReference>
<evidence type="ECO:0000256" key="1">
    <source>
        <dbReference type="ARBA" id="ARBA00004141"/>
    </source>
</evidence>
<feature type="domain" description="Peptidase S54 rhomboid" evidence="6">
    <location>
        <begin position="47"/>
        <end position="191"/>
    </location>
</feature>
<feature type="transmembrane region" description="Helical" evidence="5">
    <location>
        <begin position="62"/>
        <end position="79"/>
    </location>
</feature>
<reference evidence="8" key="1">
    <citation type="submission" date="2016-10" db="EMBL/GenBank/DDBJ databases">
        <authorList>
            <person name="Varghese N."/>
            <person name="Submissions S."/>
        </authorList>
    </citation>
    <scope>NUCLEOTIDE SEQUENCE [LARGE SCALE GENOMIC DNA]</scope>
    <source>
        <strain evidence="8">CGMCC 1.10658</strain>
    </source>
</reference>
<dbReference type="NCBIfam" id="TIGR03902">
    <property type="entry name" value="rhom_GG_sort"/>
    <property type="match status" value="1"/>
</dbReference>
<dbReference type="PANTHER" id="PTHR43731">
    <property type="entry name" value="RHOMBOID PROTEASE"/>
    <property type="match status" value="1"/>
</dbReference>
<dbReference type="AlphaFoldDB" id="A0A1G8VAD8"/>
<keyword evidence="3 5" id="KW-1133">Transmembrane helix</keyword>
<dbReference type="InterPro" id="IPR022764">
    <property type="entry name" value="Peptidase_S54_rhomboid_dom"/>
</dbReference>
<dbReference type="InterPro" id="IPR023826">
    <property type="entry name" value="Rhom-like_SP_proteobac"/>
</dbReference>
<evidence type="ECO:0000256" key="4">
    <source>
        <dbReference type="ARBA" id="ARBA00023136"/>
    </source>
</evidence>
<gene>
    <name evidence="7" type="ORF">SAMN05216212_0480</name>
</gene>
<evidence type="ECO:0000256" key="2">
    <source>
        <dbReference type="ARBA" id="ARBA00022692"/>
    </source>
</evidence>
<dbReference type="RefSeq" id="WP_091507515.1">
    <property type="nucleotide sequence ID" value="NZ_FNFH01000001.1"/>
</dbReference>
<feature type="transmembrane region" description="Helical" evidence="5">
    <location>
        <begin position="178"/>
        <end position="202"/>
    </location>
</feature>
<keyword evidence="7" id="KW-0378">Hydrolase</keyword>
<dbReference type="GO" id="GO:0004252">
    <property type="term" value="F:serine-type endopeptidase activity"/>
    <property type="evidence" value="ECO:0007669"/>
    <property type="project" value="InterPro"/>
</dbReference>
<sequence>MTMRSLIEKLNFRAGPLLLLALPCLAFYYSSELDPLLRYERSLVLSGEYWRLISGHFTHTNLNHLLLNLAGLLLYWILFPNQRPVHRLLLEVLLLAALCGLTLVIFEPRIDWYMGLSGLLHALLAQGAVQEIAERDTRWRGLVLLVILGVKVYSEHFGTEGSLVAQWIAAPVIHEAHLWGLACGVLAGLAVVLGTRLGQLLVDATGTLRR</sequence>
<dbReference type="STRING" id="658219.SAMN05216212_0480"/>
<protein>
    <submittedName>
        <fullName evidence="7">Rhomboid family GlyGly-CTERM serine protease</fullName>
    </submittedName>
</protein>
<evidence type="ECO:0000313" key="7">
    <source>
        <dbReference type="EMBL" id="SDJ63082.1"/>
    </source>
</evidence>
<dbReference type="Pfam" id="PF01694">
    <property type="entry name" value="Rhomboid"/>
    <property type="match status" value="1"/>
</dbReference>
<evidence type="ECO:0000256" key="5">
    <source>
        <dbReference type="SAM" id="Phobius"/>
    </source>
</evidence>
<keyword evidence="4 5" id="KW-0472">Membrane</keyword>
<evidence type="ECO:0000313" key="8">
    <source>
        <dbReference type="Proteomes" id="UP000199305"/>
    </source>
</evidence>
<dbReference type="SUPFAM" id="SSF144091">
    <property type="entry name" value="Rhomboid-like"/>
    <property type="match status" value="1"/>
</dbReference>
<dbReference type="PANTHER" id="PTHR43731:SF16">
    <property type="entry name" value="RHOMBOSORTASE"/>
    <property type="match status" value="1"/>
</dbReference>